<dbReference type="PANTHER" id="PTHR39199:SF1">
    <property type="entry name" value="BLR5128 PROTEIN"/>
    <property type="match status" value="1"/>
</dbReference>
<dbReference type="Proteomes" id="UP000582090">
    <property type="component" value="Unassembled WGS sequence"/>
</dbReference>
<dbReference type="EMBL" id="JACIDW010000005">
    <property type="protein sequence ID" value="MBB3964601.1"/>
    <property type="molecule type" value="Genomic_DNA"/>
</dbReference>
<dbReference type="AlphaFoldDB" id="A0A7W6GCG2"/>
<keyword evidence="4" id="KW-1185">Reference proteome</keyword>
<accession>A0A7W6GCG2</accession>
<feature type="domain" description="CASTOR ACT" evidence="2">
    <location>
        <begin position="78"/>
        <end position="129"/>
    </location>
</feature>
<protein>
    <recommendedName>
        <fullName evidence="5">Aspartate kinase</fullName>
    </recommendedName>
</protein>
<dbReference type="SUPFAM" id="SSF55021">
    <property type="entry name" value="ACT-like"/>
    <property type="match status" value="2"/>
</dbReference>
<feature type="domain" description="DUF2241" evidence="1">
    <location>
        <begin position="8"/>
        <end position="72"/>
    </location>
</feature>
<evidence type="ECO:0000313" key="3">
    <source>
        <dbReference type="EMBL" id="MBB3964601.1"/>
    </source>
</evidence>
<organism evidence="3 4">
    <name type="scientific">Rhizobium metallidurans</name>
    <dbReference type="NCBI Taxonomy" id="1265931"/>
    <lineage>
        <taxon>Bacteria</taxon>
        <taxon>Pseudomonadati</taxon>
        <taxon>Pseudomonadota</taxon>
        <taxon>Alphaproteobacteria</taxon>
        <taxon>Hyphomicrobiales</taxon>
        <taxon>Rhizobiaceae</taxon>
        <taxon>Rhizobium/Agrobacterium group</taxon>
        <taxon>Rhizobium</taxon>
    </lineage>
</organism>
<evidence type="ECO:0000259" key="2">
    <source>
        <dbReference type="Pfam" id="PF13840"/>
    </source>
</evidence>
<dbReference type="Pfam" id="PF10000">
    <property type="entry name" value="ACT_3"/>
    <property type="match status" value="1"/>
</dbReference>
<evidence type="ECO:0008006" key="5">
    <source>
        <dbReference type="Google" id="ProtNLM"/>
    </source>
</evidence>
<comment type="caution">
    <text evidence="3">The sequence shown here is derived from an EMBL/GenBank/DDBJ whole genome shotgun (WGS) entry which is preliminary data.</text>
</comment>
<dbReference type="InterPro" id="IPR018717">
    <property type="entry name" value="DUF2241"/>
</dbReference>
<dbReference type="PANTHER" id="PTHR39199">
    <property type="entry name" value="BLR5128 PROTEIN"/>
    <property type="match status" value="1"/>
</dbReference>
<evidence type="ECO:0000313" key="4">
    <source>
        <dbReference type="Proteomes" id="UP000582090"/>
    </source>
</evidence>
<dbReference type="RefSeq" id="WP_183900231.1">
    <property type="nucleotide sequence ID" value="NZ_JACIDW010000005.1"/>
</dbReference>
<reference evidence="3 4" key="1">
    <citation type="submission" date="2020-08" db="EMBL/GenBank/DDBJ databases">
        <title>Genomic Encyclopedia of Type Strains, Phase IV (KMG-IV): sequencing the most valuable type-strain genomes for metagenomic binning, comparative biology and taxonomic classification.</title>
        <authorList>
            <person name="Goeker M."/>
        </authorList>
    </citation>
    <scope>NUCLEOTIDE SEQUENCE [LARGE SCALE GENOMIC DNA]</scope>
    <source>
        <strain evidence="3 4">DSM 26575</strain>
    </source>
</reference>
<dbReference type="InterPro" id="IPR045865">
    <property type="entry name" value="ACT-like_dom_sf"/>
</dbReference>
<dbReference type="InterPro" id="IPR027795">
    <property type="entry name" value="CASTOR_ACT_dom"/>
</dbReference>
<dbReference type="Gene3D" id="3.30.2130.10">
    <property type="entry name" value="VC0802-like"/>
    <property type="match status" value="1"/>
</dbReference>
<evidence type="ECO:0000259" key="1">
    <source>
        <dbReference type="Pfam" id="PF10000"/>
    </source>
</evidence>
<sequence>MTTQPVRNTKAMLRGMTPSLDAADYVFCTTEDEQLAMLAAPISLGWFREAEGVSLILAHGDALRLGFDTTLTMRRITLTVFSSLEGVGLTAAVATALANHNISCNMVAAYHHDHVFVPTADAEEAMRVLLDLQVAAG</sequence>
<name>A0A7W6GCG2_9HYPH</name>
<proteinExistence type="predicted"/>
<gene>
    <name evidence="3" type="ORF">GGQ67_002262</name>
</gene>
<dbReference type="Pfam" id="PF13840">
    <property type="entry name" value="ACT_7"/>
    <property type="match status" value="1"/>
</dbReference>